<proteinExistence type="predicted"/>
<feature type="compositionally biased region" description="Pro residues" evidence="1">
    <location>
        <begin position="1"/>
        <end position="10"/>
    </location>
</feature>
<protein>
    <submittedName>
        <fullName evidence="2">Uncharacterized protein</fullName>
    </submittedName>
</protein>
<reference evidence="2 3" key="1">
    <citation type="journal article" date="2021" name="Sci. Rep.">
        <title>Chromosome anchoring in Senegalese sole (Solea senegalensis) reveals sex-associated markers and genome rearrangements in flatfish.</title>
        <authorList>
            <person name="Guerrero-Cozar I."/>
            <person name="Gomez-Garrido J."/>
            <person name="Berbel C."/>
            <person name="Martinez-Blanch J.F."/>
            <person name="Alioto T."/>
            <person name="Claros M.G."/>
            <person name="Gagnaire P.A."/>
            <person name="Manchado M."/>
        </authorList>
    </citation>
    <scope>NUCLEOTIDE SEQUENCE [LARGE SCALE GENOMIC DNA]</scope>
    <source>
        <strain evidence="2">Sse05_10M</strain>
    </source>
</reference>
<feature type="compositionally biased region" description="Polar residues" evidence="1">
    <location>
        <begin position="94"/>
        <end position="104"/>
    </location>
</feature>
<dbReference type="EMBL" id="JAGKHQ010000019">
    <property type="protein sequence ID" value="KAG7483068.1"/>
    <property type="molecule type" value="Genomic_DNA"/>
</dbReference>
<dbReference type="AlphaFoldDB" id="A0AAV6Q755"/>
<comment type="caution">
    <text evidence="2">The sequence shown here is derived from an EMBL/GenBank/DDBJ whole genome shotgun (WGS) entry which is preliminary data.</text>
</comment>
<organism evidence="2 3">
    <name type="scientific">Solea senegalensis</name>
    <name type="common">Senegalese sole</name>
    <dbReference type="NCBI Taxonomy" id="28829"/>
    <lineage>
        <taxon>Eukaryota</taxon>
        <taxon>Metazoa</taxon>
        <taxon>Chordata</taxon>
        <taxon>Craniata</taxon>
        <taxon>Vertebrata</taxon>
        <taxon>Euteleostomi</taxon>
        <taxon>Actinopterygii</taxon>
        <taxon>Neopterygii</taxon>
        <taxon>Teleostei</taxon>
        <taxon>Neoteleostei</taxon>
        <taxon>Acanthomorphata</taxon>
        <taxon>Carangaria</taxon>
        <taxon>Pleuronectiformes</taxon>
        <taxon>Pleuronectoidei</taxon>
        <taxon>Soleidae</taxon>
        <taxon>Solea</taxon>
    </lineage>
</organism>
<keyword evidence="3" id="KW-1185">Reference proteome</keyword>
<feature type="region of interest" description="Disordered" evidence="1">
    <location>
        <begin position="1"/>
        <end position="111"/>
    </location>
</feature>
<sequence length="111" mass="11527">MVGVSIPPPLELTESTQGNAIPVGASWGDQLDAADPLSDPDDHVPDNMFMGKVDVDDCDSEIGDESVSRGSDDDEQGTGLFFLSPAAKRALGDSTRSGSPNPTDSADLHVV</sequence>
<name>A0AAV6Q755_SOLSE</name>
<evidence type="ECO:0000256" key="1">
    <source>
        <dbReference type="SAM" id="MobiDB-lite"/>
    </source>
</evidence>
<evidence type="ECO:0000313" key="3">
    <source>
        <dbReference type="Proteomes" id="UP000693946"/>
    </source>
</evidence>
<dbReference type="Proteomes" id="UP000693946">
    <property type="component" value="Linkage Group LG7"/>
</dbReference>
<accession>A0AAV6Q755</accession>
<gene>
    <name evidence="2" type="ORF">JOB18_038375</name>
</gene>
<evidence type="ECO:0000313" key="2">
    <source>
        <dbReference type="EMBL" id="KAG7483068.1"/>
    </source>
</evidence>